<name>A0ACA9LK18_9GLOM</name>
<reference evidence="1" key="1">
    <citation type="submission" date="2021-06" db="EMBL/GenBank/DDBJ databases">
        <authorList>
            <person name="Kallberg Y."/>
            <person name="Tangrot J."/>
            <person name="Rosling A."/>
        </authorList>
    </citation>
    <scope>NUCLEOTIDE SEQUENCE</scope>
    <source>
        <strain evidence="1">AU212A</strain>
    </source>
</reference>
<gene>
    <name evidence="1" type="ORF">SCALOS_LOCUS4567</name>
</gene>
<proteinExistence type="predicted"/>
<accession>A0ACA9LK18</accession>
<comment type="caution">
    <text evidence="1">The sequence shown here is derived from an EMBL/GenBank/DDBJ whole genome shotgun (WGS) entry which is preliminary data.</text>
</comment>
<keyword evidence="2" id="KW-1185">Reference proteome</keyword>
<dbReference type="EMBL" id="CAJVPM010006340">
    <property type="protein sequence ID" value="CAG8533901.1"/>
    <property type="molecule type" value="Genomic_DNA"/>
</dbReference>
<organism evidence="1 2">
    <name type="scientific">Scutellospora calospora</name>
    <dbReference type="NCBI Taxonomy" id="85575"/>
    <lineage>
        <taxon>Eukaryota</taxon>
        <taxon>Fungi</taxon>
        <taxon>Fungi incertae sedis</taxon>
        <taxon>Mucoromycota</taxon>
        <taxon>Glomeromycotina</taxon>
        <taxon>Glomeromycetes</taxon>
        <taxon>Diversisporales</taxon>
        <taxon>Gigasporaceae</taxon>
        <taxon>Scutellospora</taxon>
    </lineage>
</organism>
<feature type="non-terminal residue" evidence="1">
    <location>
        <position position="1"/>
    </location>
</feature>
<dbReference type="Proteomes" id="UP000789860">
    <property type="component" value="Unassembled WGS sequence"/>
</dbReference>
<protein>
    <submittedName>
        <fullName evidence="1">201_t:CDS:1</fullName>
    </submittedName>
</protein>
<evidence type="ECO:0000313" key="2">
    <source>
        <dbReference type="Proteomes" id="UP000789860"/>
    </source>
</evidence>
<sequence>DLDEYVENFNGFVDEWEELLDQEKKVQRDADADLNYDLEVDINNYLLNQTHSAIEIKAKWNICEIFIDGLDASFNIK</sequence>
<evidence type="ECO:0000313" key="1">
    <source>
        <dbReference type="EMBL" id="CAG8533901.1"/>
    </source>
</evidence>